<keyword evidence="3" id="KW-1185">Reference proteome</keyword>
<evidence type="ECO:0000313" key="2">
    <source>
        <dbReference type="EnsemblPlants" id="AUR62014242-RA:cds"/>
    </source>
</evidence>
<sequence>MHSGQNADDVIVEAHKIHKNSFGKFLFYKEWLQLKKWERYHSILEQNGHVSGRGRPSKKPATVGAPGSGSSGK</sequence>
<feature type="region of interest" description="Disordered" evidence="1">
    <location>
        <begin position="46"/>
        <end position="73"/>
    </location>
</feature>
<reference evidence="2" key="2">
    <citation type="submission" date="2021-03" db="UniProtKB">
        <authorList>
            <consortium name="EnsemblPlants"/>
        </authorList>
    </citation>
    <scope>IDENTIFICATION</scope>
</reference>
<evidence type="ECO:0000256" key="1">
    <source>
        <dbReference type="SAM" id="MobiDB-lite"/>
    </source>
</evidence>
<evidence type="ECO:0000313" key="3">
    <source>
        <dbReference type="Proteomes" id="UP000596660"/>
    </source>
</evidence>
<accession>A0A803LJU5</accession>
<name>A0A803LJU5_CHEQI</name>
<dbReference type="Gramene" id="AUR62014242-RA">
    <property type="protein sequence ID" value="AUR62014242-RA:cds"/>
    <property type="gene ID" value="AUR62014242"/>
</dbReference>
<protein>
    <submittedName>
        <fullName evidence="2">Uncharacterized protein</fullName>
    </submittedName>
</protein>
<reference evidence="2" key="1">
    <citation type="journal article" date="2017" name="Nature">
        <title>The genome of Chenopodium quinoa.</title>
        <authorList>
            <person name="Jarvis D.E."/>
            <person name="Ho Y.S."/>
            <person name="Lightfoot D.J."/>
            <person name="Schmoeckel S.M."/>
            <person name="Li B."/>
            <person name="Borm T.J.A."/>
            <person name="Ohyanagi H."/>
            <person name="Mineta K."/>
            <person name="Michell C.T."/>
            <person name="Saber N."/>
            <person name="Kharbatia N.M."/>
            <person name="Rupper R.R."/>
            <person name="Sharp A.R."/>
            <person name="Dally N."/>
            <person name="Boughton B.A."/>
            <person name="Woo Y.H."/>
            <person name="Gao G."/>
            <person name="Schijlen E.G.W.M."/>
            <person name="Guo X."/>
            <person name="Momin A.A."/>
            <person name="Negrao S."/>
            <person name="Al-Babili S."/>
            <person name="Gehring C."/>
            <person name="Roessner U."/>
            <person name="Jung C."/>
            <person name="Murphy K."/>
            <person name="Arold S.T."/>
            <person name="Gojobori T."/>
            <person name="van der Linden C.G."/>
            <person name="van Loo E.N."/>
            <person name="Jellen E.N."/>
            <person name="Maughan P.J."/>
            <person name="Tester M."/>
        </authorList>
    </citation>
    <scope>NUCLEOTIDE SEQUENCE [LARGE SCALE GENOMIC DNA]</scope>
    <source>
        <strain evidence="2">cv. PI 614886</strain>
    </source>
</reference>
<proteinExistence type="predicted"/>
<organism evidence="2 3">
    <name type="scientific">Chenopodium quinoa</name>
    <name type="common">Quinoa</name>
    <dbReference type="NCBI Taxonomy" id="63459"/>
    <lineage>
        <taxon>Eukaryota</taxon>
        <taxon>Viridiplantae</taxon>
        <taxon>Streptophyta</taxon>
        <taxon>Embryophyta</taxon>
        <taxon>Tracheophyta</taxon>
        <taxon>Spermatophyta</taxon>
        <taxon>Magnoliopsida</taxon>
        <taxon>eudicotyledons</taxon>
        <taxon>Gunneridae</taxon>
        <taxon>Pentapetalae</taxon>
        <taxon>Caryophyllales</taxon>
        <taxon>Chenopodiaceae</taxon>
        <taxon>Chenopodioideae</taxon>
        <taxon>Atripliceae</taxon>
        <taxon>Chenopodium</taxon>
    </lineage>
</organism>
<dbReference type="EnsemblPlants" id="AUR62014242-RA">
    <property type="protein sequence ID" value="AUR62014242-RA:cds"/>
    <property type="gene ID" value="AUR62014242"/>
</dbReference>
<dbReference type="Proteomes" id="UP000596660">
    <property type="component" value="Unplaced"/>
</dbReference>
<dbReference type="AlphaFoldDB" id="A0A803LJU5"/>